<feature type="signal peptide" evidence="2">
    <location>
        <begin position="1"/>
        <end position="27"/>
    </location>
</feature>
<dbReference type="InterPro" id="IPR006311">
    <property type="entry name" value="TAT_signal"/>
</dbReference>
<keyword evidence="2" id="KW-0732">Signal</keyword>
<reference evidence="3 4" key="1">
    <citation type="submission" date="2016-03" db="EMBL/GenBank/DDBJ databases">
        <authorList>
            <consortium name="Pathogen Informatics"/>
        </authorList>
    </citation>
    <scope>NUCLEOTIDE SEQUENCE [LARGE SCALE GENOMIC DNA]</scope>
    <source>
        <strain evidence="3 4">NCTC13364</strain>
    </source>
</reference>
<dbReference type="PROSITE" id="PS51318">
    <property type="entry name" value="TAT"/>
    <property type="match status" value="1"/>
</dbReference>
<evidence type="ECO:0000313" key="3">
    <source>
        <dbReference type="EMBL" id="SAI49994.1"/>
    </source>
</evidence>
<dbReference type="AlphaFoldDB" id="A0A157QWR6"/>
<dbReference type="PANTHER" id="PTHR42928:SF5">
    <property type="entry name" value="BLR1237 PROTEIN"/>
    <property type="match status" value="1"/>
</dbReference>
<dbReference type="OrthoDB" id="8678477at2"/>
<dbReference type="RefSeq" id="WP_066418183.1">
    <property type="nucleotide sequence ID" value="NZ_FKBS01000025.1"/>
</dbReference>
<dbReference type="PIRSF" id="PIRSF017082">
    <property type="entry name" value="YflP"/>
    <property type="match status" value="1"/>
</dbReference>
<dbReference type="Proteomes" id="UP000077037">
    <property type="component" value="Unassembled WGS sequence"/>
</dbReference>
<dbReference type="InterPro" id="IPR005064">
    <property type="entry name" value="BUG"/>
</dbReference>
<proteinExistence type="inferred from homology"/>
<gene>
    <name evidence="3" type="ORF">SAMEA1982600_04116</name>
</gene>
<evidence type="ECO:0000313" key="4">
    <source>
        <dbReference type="Proteomes" id="UP000077037"/>
    </source>
</evidence>
<dbReference type="PANTHER" id="PTHR42928">
    <property type="entry name" value="TRICARBOXYLATE-BINDING PROTEIN"/>
    <property type="match status" value="1"/>
</dbReference>
<feature type="chain" id="PRO_5007615427" evidence="2">
    <location>
        <begin position="28"/>
        <end position="330"/>
    </location>
</feature>
<name>A0A157QWR6_9BORD</name>
<protein>
    <submittedName>
        <fullName evidence="3">Putattive exported protein</fullName>
    </submittedName>
</protein>
<dbReference type="InterPro" id="IPR042100">
    <property type="entry name" value="Bug_dom1"/>
</dbReference>
<dbReference type="Gene3D" id="3.40.190.150">
    <property type="entry name" value="Bordetella uptake gene, domain 1"/>
    <property type="match status" value="1"/>
</dbReference>
<evidence type="ECO:0000256" key="1">
    <source>
        <dbReference type="ARBA" id="ARBA00006987"/>
    </source>
</evidence>
<dbReference type="SUPFAM" id="SSF53850">
    <property type="entry name" value="Periplasmic binding protein-like II"/>
    <property type="match status" value="1"/>
</dbReference>
<comment type="similarity">
    <text evidence="1">Belongs to the UPF0065 (bug) family.</text>
</comment>
<sequence length="330" mass="34547">MISLTRRQLLGAALASGALPAWTQAFAQQSEFPGKRPIRLVVPYTPGGGTDAMARMTAEKIAAEAGWSVVVENRPGAGGNIGLDQVARSQPDGYMLGMGQTANLAINPALLPNMPFDAAKDFTPVALVASLPVILVVRANSPWQSVQDVVKAAQARPGEVKQALAGTGTVGHLAGELLAYDAKFKVLNVPYKGAAPALNDLLGSNTDYMFSTAPAVQEMVRGKVLRALAVTSGERLTILPDVPTVAESGFPGFEALDWKVLVAPANTPQGVVEKLNGVMEKVLANPATRKYLASEGSQPMGGSAEHARQYLAAEQKKWAGLIADAKITLG</sequence>
<evidence type="ECO:0000256" key="2">
    <source>
        <dbReference type="SAM" id="SignalP"/>
    </source>
</evidence>
<dbReference type="CDD" id="cd13578">
    <property type="entry name" value="PBP2_Bug27"/>
    <property type="match status" value="1"/>
</dbReference>
<organism evidence="3 4">
    <name type="scientific">Bordetella ansorpii</name>
    <dbReference type="NCBI Taxonomy" id="288768"/>
    <lineage>
        <taxon>Bacteria</taxon>
        <taxon>Pseudomonadati</taxon>
        <taxon>Pseudomonadota</taxon>
        <taxon>Betaproteobacteria</taxon>
        <taxon>Burkholderiales</taxon>
        <taxon>Alcaligenaceae</taxon>
        <taxon>Bordetella</taxon>
    </lineage>
</organism>
<dbReference type="Pfam" id="PF03401">
    <property type="entry name" value="TctC"/>
    <property type="match status" value="1"/>
</dbReference>
<dbReference type="EMBL" id="FKBS01000025">
    <property type="protein sequence ID" value="SAI49994.1"/>
    <property type="molecule type" value="Genomic_DNA"/>
</dbReference>
<accession>A0A157QWR6</accession>
<dbReference type="Gene3D" id="3.40.190.10">
    <property type="entry name" value="Periplasmic binding protein-like II"/>
    <property type="match status" value="1"/>
</dbReference>